<proteinExistence type="predicted"/>
<accession>A0ABN9V8K1</accession>
<name>A0ABN9V8K1_9DINO</name>
<comment type="caution">
    <text evidence="2">The sequence shown here is derived from an EMBL/GenBank/DDBJ whole genome shotgun (WGS) entry which is preliminary data.</text>
</comment>
<keyword evidence="1" id="KW-0732">Signal</keyword>
<evidence type="ECO:0008006" key="4">
    <source>
        <dbReference type="Google" id="ProtNLM"/>
    </source>
</evidence>
<evidence type="ECO:0000313" key="3">
    <source>
        <dbReference type="Proteomes" id="UP001189429"/>
    </source>
</evidence>
<gene>
    <name evidence="2" type="ORF">PCOR1329_LOCUS55020</name>
</gene>
<reference evidence="2" key="1">
    <citation type="submission" date="2023-10" db="EMBL/GenBank/DDBJ databases">
        <authorList>
            <person name="Chen Y."/>
            <person name="Shah S."/>
            <person name="Dougan E. K."/>
            <person name="Thang M."/>
            <person name="Chan C."/>
        </authorList>
    </citation>
    <scope>NUCLEOTIDE SEQUENCE [LARGE SCALE GENOMIC DNA]</scope>
</reference>
<protein>
    <recommendedName>
        <fullName evidence="4">Secreted protein</fullName>
    </recommendedName>
</protein>
<keyword evidence="3" id="KW-1185">Reference proteome</keyword>
<feature type="signal peptide" evidence="1">
    <location>
        <begin position="1"/>
        <end position="23"/>
    </location>
</feature>
<dbReference type="EMBL" id="CAUYUJ010016735">
    <property type="protein sequence ID" value="CAK0868327.1"/>
    <property type="molecule type" value="Genomic_DNA"/>
</dbReference>
<organism evidence="2 3">
    <name type="scientific">Prorocentrum cordatum</name>
    <dbReference type="NCBI Taxonomy" id="2364126"/>
    <lineage>
        <taxon>Eukaryota</taxon>
        <taxon>Sar</taxon>
        <taxon>Alveolata</taxon>
        <taxon>Dinophyceae</taxon>
        <taxon>Prorocentrales</taxon>
        <taxon>Prorocentraceae</taxon>
        <taxon>Prorocentrum</taxon>
    </lineage>
</organism>
<evidence type="ECO:0000313" key="2">
    <source>
        <dbReference type="EMBL" id="CAK0868327.1"/>
    </source>
</evidence>
<dbReference type="Proteomes" id="UP001189429">
    <property type="component" value="Unassembled WGS sequence"/>
</dbReference>
<evidence type="ECO:0000256" key="1">
    <source>
        <dbReference type="SAM" id="SignalP"/>
    </source>
</evidence>
<feature type="chain" id="PRO_5045393645" description="Secreted protein" evidence="1">
    <location>
        <begin position="24"/>
        <end position="118"/>
    </location>
</feature>
<sequence length="118" mass="13263">MHVYSRFLLGFVVLFGTPDGARVFYLFKRGCSRGAAQLGAPCQKGIGQPSAWHCIAHPFRCTVRAVCFRPNILFDFQRTLQRRDEETGRQRSIANSIKILCGSYSSPRDPRGRATLAK</sequence>